<dbReference type="KEGG" id="vnx:VNE69_01036"/>
<evidence type="ECO:0000313" key="2">
    <source>
        <dbReference type="EMBL" id="WUR02095.1"/>
    </source>
</evidence>
<reference evidence="2" key="1">
    <citation type="journal article" date="2024" name="BMC Genomics">
        <title>Functional annotation of a divergent genome using sequence and structure-based similarity.</title>
        <authorList>
            <person name="Svedberg D."/>
            <person name="Winiger R.R."/>
            <person name="Berg A."/>
            <person name="Sharma H."/>
            <person name="Tellgren-Roth C."/>
            <person name="Debrunner-Vossbrinck B.A."/>
            <person name="Vossbrinck C.R."/>
            <person name="Barandun J."/>
        </authorList>
    </citation>
    <scope>NUCLEOTIDE SEQUENCE</scope>
    <source>
        <strain evidence="2">Illinois isolate</strain>
    </source>
</reference>
<evidence type="ECO:0000313" key="3">
    <source>
        <dbReference type="Proteomes" id="UP001334084"/>
    </source>
</evidence>
<keyword evidence="3" id="KW-1185">Reference proteome</keyword>
<feature type="compositionally biased region" description="Low complexity" evidence="1">
    <location>
        <begin position="351"/>
        <end position="361"/>
    </location>
</feature>
<feature type="compositionally biased region" description="Low complexity" evidence="1">
    <location>
        <begin position="384"/>
        <end position="399"/>
    </location>
</feature>
<name>A0AAX4J859_9MICR</name>
<organism evidence="2 3">
    <name type="scientific">Vairimorpha necatrix</name>
    <dbReference type="NCBI Taxonomy" id="6039"/>
    <lineage>
        <taxon>Eukaryota</taxon>
        <taxon>Fungi</taxon>
        <taxon>Fungi incertae sedis</taxon>
        <taxon>Microsporidia</taxon>
        <taxon>Nosematidae</taxon>
        <taxon>Vairimorpha</taxon>
    </lineage>
</organism>
<evidence type="ECO:0000256" key="1">
    <source>
        <dbReference type="SAM" id="MobiDB-lite"/>
    </source>
</evidence>
<dbReference type="RefSeq" id="XP_065328240.1">
    <property type="nucleotide sequence ID" value="XM_065472168.1"/>
</dbReference>
<dbReference type="EMBL" id="CP142726">
    <property type="protein sequence ID" value="WUR02095.1"/>
    <property type="molecule type" value="Genomic_DNA"/>
</dbReference>
<feature type="compositionally biased region" description="Basic and acidic residues" evidence="1">
    <location>
        <begin position="323"/>
        <end position="348"/>
    </location>
</feature>
<protein>
    <submittedName>
        <fullName evidence="2">Uncharacterized protein</fullName>
    </submittedName>
</protein>
<dbReference type="GeneID" id="90539901"/>
<dbReference type="Proteomes" id="UP001334084">
    <property type="component" value="Chromosome 1"/>
</dbReference>
<feature type="region of interest" description="Disordered" evidence="1">
    <location>
        <begin position="384"/>
        <end position="420"/>
    </location>
</feature>
<gene>
    <name evidence="2" type="ORF">VNE69_01036</name>
</gene>
<accession>A0AAX4J859</accession>
<feature type="compositionally biased region" description="Basic residues" evidence="1">
    <location>
        <begin position="402"/>
        <end position="411"/>
    </location>
</feature>
<dbReference type="AlphaFoldDB" id="A0AAX4J859"/>
<proteinExistence type="predicted"/>
<sequence>MNFWRTREVLLISEQINEMMFFKQKLENIRRNKLDSKMYGTNFYTGRLEMLRMNVRYYEKRADISDGYTLQNSNLKTNNNHRTITATVKSKELDVFNQKIHIQKQKIISQYKQNQMYLHENIQICLYKKNQICLYEKVQMCLYEKPQICLYGKRQKHLSEKNVICLYKKNQISLYGKTQICPSRKNQICLYEKKEKKATHLIKNENWDLYLCDPVDVNSKDNKVKICSALEATNWIIPKKGDKKPFRSPNTFGALNTSGNNLIVDNDNNSESVSLVEMDGYEGQFHLKKGDKCLQPNRETGNYDLAECRGIWDHFYTAVPVPEKEQEKKESVANKKKPENRPRRRYDDSSSDCNSGDTSSTDIDHNRLSDDRLHDVSFIKKSPSVGISGSIKKSKSQSSTNHPRKKKRCKTTKPLPTPENFPARIIRTTKIVRSSNPMHDQSANEEFVPLLIPGNAGVIRTTRFVRYSTPEIGQNMYENDGPENIQESIPPNIKALDQLQNSYNLSSFSSRRISNSKSRSTAQQ</sequence>
<feature type="region of interest" description="Disordered" evidence="1">
    <location>
        <begin position="323"/>
        <end position="368"/>
    </location>
</feature>